<proteinExistence type="predicted"/>
<protein>
    <submittedName>
        <fullName evidence="1">Uncharacterized protein</fullName>
    </submittedName>
</protein>
<name>A0A402B8G1_9CHLR</name>
<reference evidence="2" key="1">
    <citation type="submission" date="2018-12" db="EMBL/GenBank/DDBJ databases">
        <title>Tengunoibacter tsumagoiensis gen. nov., sp. nov., Dictyobacter kobayashii sp. nov., D. alpinus sp. nov., and D. joshuensis sp. nov. and description of Dictyobacteraceae fam. nov. within the order Ktedonobacterales isolated from Tengu-no-mugimeshi.</title>
        <authorList>
            <person name="Wang C.M."/>
            <person name="Zheng Y."/>
            <person name="Sakai Y."/>
            <person name="Toyoda A."/>
            <person name="Minakuchi Y."/>
            <person name="Abe K."/>
            <person name="Yokota A."/>
            <person name="Yabe S."/>
        </authorList>
    </citation>
    <scope>NUCLEOTIDE SEQUENCE [LARGE SCALE GENOMIC DNA]</scope>
    <source>
        <strain evidence="2">Uno16</strain>
    </source>
</reference>
<sequence>MSANQPQLTPSQQESMNSFAKIVKERYSFLYEQILAGNSSPLLSNVAARLDMSEDMIIDGVVAYETGKILRDVEMDSSSMKKLMKMVEGMNYSA</sequence>
<accession>A0A402B8G1</accession>
<dbReference type="Proteomes" id="UP000287171">
    <property type="component" value="Unassembled WGS sequence"/>
</dbReference>
<dbReference type="AlphaFoldDB" id="A0A402B8G1"/>
<comment type="caution">
    <text evidence="1">The sequence shown here is derived from an EMBL/GenBank/DDBJ whole genome shotgun (WGS) entry which is preliminary data.</text>
</comment>
<evidence type="ECO:0000313" key="1">
    <source>
        <dbReference type="EMBL" id="GCE27607.1"/>
    </source>
</evidence>
<organism evidence="1 2">
    <name type="scientific">Dictyobacter alpinus</name>
    <dbReference type="NCBI Taxonomy" id="2014873"/>
    <lineage>
        <taxon>Bacteria</taxon>
        <taxon>Bacillati</taxon>
        <taxon>Chloroflexota</taxon>
        <taxon>Ktedonobacteria</taxon>
        <taxon>Ktedonobacterales</taxon>
        <taxon>Dictyobacteraceae</taxon>
        <taxon>Dictyobacter</taxon>
    </lineage>
</organism>
<dbReference type="EMBL" id="BIFT01000001">
    <property type="protein sequence ID" value="GCE27607.1"/>
    <property type="molecule type" value="Genomic_DNA"/>
</dbReference>
<keyword evidence="2" id="KW-1185">Reference proteome</keyword>
<evidence type="ECO:0000313" key="2">
    <source>
        <dbReference type="Proteomes" id="UP000287171"/>
    </source>
</evidence>
<gene>
    <name evidence="1" type="ORF">KDA_30910</name>
</gene>
<dbReference type="RefSeq" id="WP_126627929.1">
    <property type="nucleotide sequence ID" value="NZ_BIFT01000001.1"/>
</dbReference>